<dbReference type="PANTHER" id="PTHR30461:SF23">
    <property type="entry name" value="DNA RECOMBINASE-RELATED"/>
    <property type="match status" value="1"/>
</dbReference>
<keyword evidence="1" id="KW-0175">Coiled coil</keyword>
<gene>
    <name evidence="4" type="ORF">GXN74_09135</name>
</gene>
<dbReference type="InterPro" id="IPR038109">
    <property type="entry name" value="DNA_bind_recomb_sf"/>
</dbReference>
<dbReference type="Gene3D" id="3.40.50.1390">
    <property type="entry name" value="Resolvase, N-terminal catalytic domain"/>
    <property type="match status" value="2"/>
</dbReference>
<dbReference type="PANTHER" id="PTHR30461">
    <property type="entry name" value="DNA-INVERTASE FROM LAMBDOID PROPHAGE"/>
    <property type="match status" value="1"/>
</dbReference>
<dbReference type="PROSITE" id="PS51736">
    <property type="entry name" value="RECOMBINASES_3"/>
    <property type="match status" value="2"/>
</dbReference>
<dbReference type="RefSeq" id="WP_162370629.1">
    <property type="nucleotide sequence ID" value="NZ_JAAEEH010000023.1"/>
</dbReference>
<feature type="domain" description="Resolvase/invertase-type recombinase catalytic" evidence="2">
    <location>
        <begin position="33"/>
        <end position="181"/>
    </location>
</feature>
<feature type="coiled-coil region" evidence="1">
    <location>
        <begin position="987"/>
        <end position="1070"/>
    </location>
</feature>
<dbReference type="InterPro" id="IPR011109">
    <property type="entry name" value="DNA_bind_recombinase_dom"/>
</dbReference>
<evidence type="ECO:0000256" key="1">
    <source>
        <dbReference type="SAM" id="Coils"/>
    </source>
</evidence>
<proteinExistence type="predicted"/>
<dbReference type="EMBL" id="JAAEEH010000023">
    <property type="protein sequence ID" value="NDL67902.1"/>
    <property type="molecule type" value="Genomic_DNA"/>
</dbReference>
<protein>
    <submittedName>
        <fullName evidence="4">Recombinase family protein</fullName>
    </submittedName>
</protein>
<organism evidence="4 5">
    <name type="scientific">Anaerotalea alkaliphila</name>
    <dbReference type="NCBI Taxonomy" id="2662126"/>
    <lineage>
        <taxon>Bacteria</taxon>
        <taxon>Bacillati</taxon>
        <taxon>Bacillota</taxon>
        <taxon>Clostridia</taxon>
        <taxon>Eubacteriales</taxon>
        <taxon>Anaerotalea</taxon>
    </lineage>
</organism>
<dbReference type="AlphaFoldDB" id="A0A7X5HWF4"/>
<dbReference type="InterPro" id="IPR006119">
    <property type="entry name" value="Resolv_N"/>
</dbReference>
<dbReference type="GO" id="GO:0000150">
    <property type="term" value="F:DNA strand exchange activity"/>
    <property type="evidence" value="ECO:0007669"/>
    <property type="project" value="InterPro"/>
</dbReference>
<feature type="domain" description="Recombinase" evidence="3">
    <location>
        <begin position="761"/>
        <end position="887"/>
    </location>
</feature>
<dbReference type="SMART" id="SM00857">
    <property type="entry name" value="Resolvase"/>
    <property type="match status" value="2"/>
</dbReference>
<dbReference type="SUPFAM" id="SSF53041">
    <property type="entry name" value="Resolvase-like"/>
    <property type="match status" value="2"/>
</dbReference>
<feature type="domain" description="Recombinase" evidence="3">
    <location>
        <begin position="188"/>
        <end position="316"/>
    </location>
</feature>
<comment type="caution">
    <text evidence="4">The sequence shown here is derived from an EMBL/GenBank/DDBJ whole genome shotgun (WGS) entry which is preliminary data.</text>
</comment>
<dbReference type="PROSITE" id="PS51737">
    <property type="entry name" value="RECOMBINASE_DNA_BIND"/>
    <property type="match status" value="2"/>
</dbReference>
<dbReference type="CDD" id="cd00338">
    <property type="entry name" value="Ser_Recombinase"/>
    <property type="match status" value="2"/>
</dbReference>
<dbReference type="Proteomes" id="UP000461585">
    <property type="component" value="Unassembled WGS sequence"/>
</dbReference>
<evidence type="ECO:0000259" key="3">
    <source>
        <dbReference type="PROSITE" id="PS51737"/>
    </source>
</evidence>
<feature type="domain" description="Resolvase/invertase-type recombinase catalytic" evidence="2">
    <location>
        <begin position="603"/>
        <end position="753"/>
    </location>
</feature>
<evidence type="ECO:0000313" key="4">
    <source>
        <dbReference type="EMBL" id="NDL67902.1"/>
    </source>
</evidence>
<evidence type="ECO:0000259" key="2">
    <source>
        <dbReference type="PROSITE" id="PS51736"/>
    </source>
</evidence>
<name>A0A7X5HWF4_9FIRM</name>
<dbReference type="InterPro" id="IPR036162">
    <property type="entry name" value="Resolvase-like_N_sf"/>
</dbReference>
<keyword evidence="5" id="KW-1185">Reference proteome</keyword>
<dbReference type="Pfam" id="PF00239">
    <property type="entry name" value="Resolvase"/>
    <property type="match status" value="2"/>
</dbReference>
<dbReference type="Pfam" id="PF07508">
    <property type="entry name" value="Recombinase"/>
    <property type="match status" value="2"/>
</dbReference>
<dbReference type="InterPro" id="IPR050639">
    <property type="entry name" value="SSR_resolvase"/>
</dbReference>
<sequence length="1211" mass="142152">MDQIDKSLWINKLWDPLEKIEDSPLHSKREGIKVAAYCRVSLDSLGLSHSLESQVSHYTHVINSRDNWTFVGIYFDNLVTGRKASLRRGFTRMLRHCEEHRIDLILVKNVSRFSRNTQELIEVIERLKELGIAVYFETENITSTRSDTTYLLKTYASIAQGEIEAASQAIEWGHEKRMMKGKVNIGHTYGYDKTKVGTETIITINEEQAQVVRQIYQMYLDGMGCKAIAAELTKRNIKTYFGKELWGEQTVDSILSNISYTGDVKARKHTRDLMSNKMRPSEGIRDQYLIENHHPSIIGKEVYELVQDKRSTKKKGSHPKTHRANPLLNRVSCGNCNRSLRRSSNRSWDYFRCYTAATDKALCATPTIREDVMSAIMLRAFKERFDVKDNRTIKILQRMLIRINQNDYFEFHRLKALTQIQMAKRLKGIQFTDEAISQMEKDYEKFEKQLVEIEDDRKYRLDSIKWLESIKSFDEFEERATIEYMRAWIIRVVIYSKEDYKIYWIDGKETEVGNCIPIKPNHEEKLPEWQPNGDLLVQKDPKSNIQIASEKGGDQNYIEEEDEKMIAERKLEPNLMVKNIQKQLSNSVVMRTSVPVVREKKLKVAAYVRVSTELEQQKTSIKTQYSYYLYLILKDPRYTLADIYIDDGKSGRTTEGRPEFKRLMEDCKAGKVDLIITKSLSRFARNTVDTLTYLNMLKSLDPPTEVWFERENLRSLDDKSNVLISLLSALSQEESVNIGEAIAWGKRSLAQRGIVNPGNIGYGFQYGKNKEWLINEEEAEIVQLIYNEYETGKRISRVKDLLTSKNIPTPDRKKRWHETTIKRILTSEIYRGNYIYLRYHTGFTLAQKRVKNTGELPMYFIENHHEGIIDSAQWDRVQNIIEESEKRRKENIQEYPADEGKNKAFDKKLYCSKCGSVVGYVRAIRRQRKNYEMRWWRCHQALKGYCDVPYMRQEYIEENFSQLLLDIKFNPAFDDFIRSFMENLKIKPEEEKQRGELKEEKEKLNMRLYQAVENELGKSGKDAKLVDYLTDEIMKIRAELSNYTEREEQLEAIESEIVILRKNLASFKDKKQDHLGYYKDTREFQSELFEQFIEKGIVLEDGQITYQFISGFEWGVPIDYGSFQEQKRLKRAAKRAAEKEAFLKGTEVRGLLKFCREPKSLTEMREYLPKYAQNDTFKRNIVIPLIEKGILKQTLPDQPSSRLQKYYSVKE</sequence>
<dbReference type="Gene3D" id="3.90.1750.20">
    <property type="entry name" value="Putative Large Serine Recombinase, Chain B, Domain 2"/>
    <property type="match status" value="2"/>
</dbReference>
<dbReference type="Pfam" id="PF21247">
    <property type="entry name" value="Fic-like_C"/>
    <property type="match status" value="1"/>
</dbReference>
<dbReference type="GO" id="GO:0003677">
    <property type="term" value="F:DNA binding"/>
    <property type="evidence" value="ECO:0007669"/>
    <property type="project" value="InterPro"/>
</dbReference>
<accession>A0A7X5HWF4</accession>
<evidence type="ECO:0000313" key="5">
    <source>
        <dbReference type="Proteomes" id="UP000461585"/>
    </source>
</evidence>
<reference evidence="4 5" key="1">
    <citation type="submission" date="2020-01" db="EMBL/GenBank/DDBJ databases">
        <title>Anaeroalcalibacter tamaniensis gen. nov., sp. nov., moderately halophilic strictly anaerobic fermenter bacterium from mud volcano of Taman peninsula.</title>
        <authorList>
            <person name="Frolova A."/>
            <person name="Merkel A.Y."/>
            <person name="Slobodkin A.I."/>
        </authorList>
    </citation>
    <scope>NUCLEOTIDE SEQUENCE [LARGE SCALE GENOMIC DNA]</scope>
    <source>
        <strain evidence="4 5">F-3ap</strain>
    </source>
</reference>
<dbReference type="InterPro" id="IPR049514">
    <property type="entry name" value="Fic-like_C"/>
</dbReference>
<feature type="coiled-coil region" evidence="1">
    <location>
        <begin position="429"/>
        <end position="456"/>
    </location>
</feature>